<evidence type="ECO:0000313" key="3">
    <source>
        <dbReference type="EMBL" id="EGD57846.1"/>
    </source>
</evidence>
<dbReference type="AlphaFoldDB" id="F1ZC17"/>
<keyword evidence="4" id="KW-1185">Reference proteome</keyword>
<dbReference type="RefSeq" id="WP_008070783.1">
    <property type="nucleotide sequence ID" value="NZ_AQWK01000007.1"/>
</dbReference>
<dbReference type="HOGENOM" id="CLU_009665_20_2_5"/>
<dbReference type="GO" id="GO:0019622">
    <property type="term" value="P:3-(3-hydroxy)phenylpropionate catabolic process"/>
    <property type="evidence" value="ECO:0007669"/>
    <property type="project" value="TreeGrafter"/>
</dbReference>
<comment type="caution">
    <text evidence="3">The sequence shown here is derived from an EMBL/GenBank/DDBJ whole genome shotgun (WGS) entry which is preliminary data.</text>
</comment>
<dbReference type="STRING" id="983920.Y88_3173"/>
<gene>
    <name evidence="3" type="ORF">Y88_3173</name>
</gene>
<dbReference type="GO" id="GO:0008688">
    <property type="term" value="F:3-(3-hydroxyphenyl)propionate hydroxylase activity"/>
    <property type="evidence" value="ECO:0007669"/>
    <property type="project" value="TreeGrafter"/>
</dbReference>
<dbReference type="InterPro" id="IPR036188">
    <property type="entry name" value="FAD/NAD-bd_sf"/>
</dbReference>
<accession>F1ZC17</accession>
<dbReference type="EMBL" id="AEWJ01000052">
    <property type="protein sequence ID" value="EGD57846.1"/>
    <property type="molecule type" value="Genomic_DNA"/>
</dbReference>
<dbReference type="GO" id="GO:0071949">
    <property type="term" value="F:FAD binding"/>
    <property type="evidence" value="ECO:0007669"/>
    <property type="project" value="InterPro"/>
</dbReference>
<proteinExistence type="predicted"/>
<evidence type="ECO:0000259" key="2">
    <source>
        <dbReference type="Pfam" id="PF01494"/>
    </source>
</evidence>
<dbReference type="Proteomes" id="UP000004728">
    <property type="component" value="Unassembled WGS sequence"/>
</dbReference>
<sequence length="536" mass="58412">MAVEAKRFDVVVIGAGPTGLTLTNYLGQAGVSVLLLEKLPHIIDYPRGVGVDDEALRSFQTLGLDAEVRRHVTPFHAARFIRPDGKVLATIDPTQMPFGWARRNAFNQPLVDRELYLGLSRFPNVEIRFEADVRSVADVGGQAVVTMADGSTVAADYLVGCDGGRSIVRETMGVAFDGKTAPKRFIVVDVANDPIGRPNLDFVLHPTRPLVSIALPGQIRRFEFGVEDNEVEGDIDITEEAMRAKLRDVFTDGEIDKLKIIRRRVYTHNARIASSFRKGRLILAGDAAHLMPVWQGQGFNSGIRDATNLGWKLAMVVQGKAAPALLDTYHTERHDHAKAMIDVSVAMGKIFAPPNALQRFVRDVAFAAVARVPSWREWIATMRWKPMPKMRDGALVPAKAIRGNDPVGTIFPQFRVEDVNGVPLRSDDALGTGFALVSWGSDPVTYFDGETARLLEAMGGRAFTIFPACQKEIVLASSLGSTPLFDPDGSAKGVFDRAEYSTFLVRPDRIVGAAGSPVDVARLVADMANALALTGR</sequence>
<name>F1ZC17_9SPHN</name>
<dbReference type="InterPro" id="IPR002938">
    <property type="entry name" value="FAD-bd"/>
</dbReference>
<dbReference type="PRINTS" id="PR00420">
    <property type="entry name" value="RNGMNOXGNASE"/>
</dbReference>
<dbReference type="Pfam" id="PF01494">
    <property type="entry name" value="FAD_binding_3"/>
    <property type="match status" value="1"/>
</dbReference>
<dbReference type="eggNOG" id="COG0654">
    <property type="taxonomic scope" value="Bacteria"/>
</dbReference>
<evidence type="ECO:0000313" key="4">
    <source>
        <dbReference type="Proteomes" id="UP000004728"/>
    </source>
</evidence>
<dbReference type="PANTHER" id="PTHR43476">
    <property type="entry name" value="3-(3-HYDROXY-PHENYL)PROPIONATE/3-HYDROXYCINNAMIC ACID HYDROXYLASE"/>
    <property type="match status" value="1"/>
</dbReference>
<protein>
    <submittedName>
        <fullName evidence="3">3-(3-hydroxyphenyl)propionate hydroxylase</fullName>
    </submittedName>
</protein>
<feature type="domain" description="FAD-binding" evidence="2">
    <location>
        <begin position="8"/>
        <end position="343"/>
    </location>
</feature>
<dbReference type="PANTHER" id="PTHR43476:SF3">
    <property type="entry name" value="FAD-BINDING MONOOXYGENASE"/>
    <property type="match status" value="1"/>
</dbReference>
<dbReference type="InterPro" id="IPR050631">
    <property type="entry name" value="PheA/TfdB_FAD_monoxygenase"/>
</dbReference>
<dbReference type="FunCoup" id="F1ZC17">
    <property type="interactions" value="373"/>
</dbReference>
<dbReference type="OrthoDB" id="9791689at2"/>
<evidence type="ECO:0000256" key="1">
    <source>
        <dbReference type="ARBA" id="ARBA00023002"/>
    </source>
</evidence>
<keyword evidence="1" id="KW-0560">Oxidoreductase</keyword>
<organism evidence="3 4">
    <name type="scientific">Novosphingobium nitrogenifigens DSM 19370</name>
    <dbReference type="NCBI Taxonomy" id="983920"/>
    <lineage>
        <taxon>Bacteria</taxon>
        <taxon>Pseudomonadati</taxon>
        <taxon>Pseudomonadota</taxon>
        <taxon>Alphaproteobacteria</taxon>
        <taxon>Sphingomonadales</taxon>
        <taxon>Sphingomonadaceae</taxon>
        <taxon>Novosphingobium</taxon>
    </lineage>
</organism>
<dbReference type="InParanoid" id="F1ZC17"/>
<reference evidence="3 4" key="1">
    <citation type="journal article" date="2012" name="J. Bacteriol.">
        <title>Draft Genome Sequence of Novosphingobium nitrogenifigens Y88T.</title>
        <authorList>
            <person name="Strabala T.J."/>
            <person name="Macdonald L."/>
            <person name="Liu V."/>
            <person name="Smit A.M."/>
        </authorList>
    </citation>
    <scope>NUCLEOTIDE SEQUENCE [LARGE SCALE GENOMIC DNA]</scope>
    <source>
        <strain evidence="3 4">DSM 19370</strain>
    </source>
</reference>
<dbReference type="SUPFAM" id="SSF51905">
    <property type="entry name" value="FAD/NAD(P)-binding domain"/>
    <property type="match status" value="1"/>
</dbReference>
<dbReference type="Gene3D" id="3.50.50.60">
    <property type="entry name" value="FAD/NAD(P)-binding domain"/>
    <property type="match status" value="1"/>
</dbReference>
<dbReference type="Gene3D" id="3.30.70.2450">
    <property type="match status" value="1"/>
</dbReference>